<keyword evidence="1" id="KW-0472">Membrane</keyword>
<reference evidence="2 3" key="1">
    <citation type="journal article" date="2015" name="Proc. Natl. Acad. Sci. U.S.A.">
        <title>Expanded metabolic versatility of ubiquitous nitrite-oxidizing bacteria from the genus Nitrospira.</title>
        <authorList>
            <person name="Koch H."/>
            <person name="Lucker S."/>
            <person name="Albertsen M."/>
            <person name="Kitzinger K."/>
            <person name="Herbold C."/>
            <person name="Spieck E."/>
            <person name="Nielsen P.H."/>
            <person name="Wagner M."/>
            <person name="Daims H."/>
        </authorList>
    </citation>
    <scope>NUCLEOTIDE SEQUENCE [LARGE SCALE GENOMIC DNA]</scope>
    <source>
        <strain evidence="2 3">NSP M-1</strain>
    </source>
</reference>
<dbReference type="Proteomes" id="UP000069205">
    <property type="component" value="Chromosome"/>
</dbReference>
<protein>
    <submittedName>
        <fullName evidence="2">Uncharacterized protein</fullName>
    </submittedName>
</protein>
<dbReference type="RefSeq" id="WP_053378088.1">
    <property type="nucleotide sequence ID" value="NZ_CP011801.1"/>
</dbReference>
<feature type="transmembrane region" description="Helical" evidence="1">
    <location>
        <begin position="12"/>
        <end position="30"/>
    </location>
</feature>
<dbReference type="AlphaFoldDB" id="A0A0K2G6M7"/>
<proteinExistence type="predicted"/>
<accession>A0A0K2G6M7</accession>
<name>A0A0K2G6M7_NITMO</name>
<keyword evidence="3" id="KW-1185">Reference proteome</keyword>
<evidence type="ECO:0000256" key="1">
    <source>
        <dbReference type="SAM" id="Phobius"/>
    </source>
</evidence>
<keyword evidence="1" id="KW-1133">Transmembrane helix</keyword>
<organism evidence="2 3">
    <name type="scientific">Nitrospira moscoviensis</name>
    <dbReference type="NCBI Taxonomy" id="42253"/>
    <lineage>
        <taxon>Bacteria</taxon>
        <taxon>Pseudomonadati</taxon>
        <taxon>Nitrospirota</taxon>
        <taxon>Nitrospiria</taxon>
        <taxon>Nitrospirales</taxon>
        <taxon>Nitrospiraceae</taxon>
        <taxon>Nitrospira</taxon>
    </lineage>
</organism>
<dbReference type="STRING" id="42253.NITMOv2_0186"/>
<evidence type="ECO:0000313" key="2">
    <source>
        <dbReference type="EMBL" id="ALA56626.1"/>
    </source>
</evidence>
<sequence>MKHGGLFGTVPLVTVIVIVAFCCMVTVPAWSQSSATDTQQGTASGAGMQAASAVATILYFPLKAAFAIGGGIVGGLAYAFSGGSEQTAKNIWIPSMYGTYVITPEHLSGDRAVRFLGVAAEEPAPAEAAPLAAPVEPVR</sequence>
<feature type="transmembrane region" description="Helical" evidence="1">
    <location>
        <begin position="50"/>
        <end position="80"/>
    </location>
</feature>
<dbReference type="OrthoDB" id="9814818at2"/>
<dbReference type="PATRIC" id="fig|42253.5.peg.182"/>
<dbReference type="KEGG" id="nmv:NITMOv2_0186"/>
<keyword evidence="1" id="KW-0812">Transmembrane</keyword>
<evidence type="ECO:0000313" key="3">
    <source>
        <dbReference type="Proteomes" id="UP000069205"/>
    </source>
</evidence>
<gene>
    <name evidence="2" type="ORF">NITMOv2_0186</name>
</gene>
<dbReference type="EMBL" id="CP011801">
    <property type="protein sequence ID" value="ALA56626.1"/>
    <property type="molecule type" value="Genomic_DNA"/>
</dbReference>